<accession>A0A2H4VAN4</accession>
<protein>
    <recommendedName>
        <fullName evidence="3">N-acetyltransferase domain-containing protein</fullName>
    </recommendedName>
</protein>
<sequence>MEVRPESGNNLGLYHKLGFHSNYPSLILKVPDKLPCPERKAKMGGGVNQDVDNLKVELFQPALDDRKEIVLGEIDNWARQELGGVSYLKDLNLISGGGGDILVALYNNEPVGFLTFYHSVFLLLWGAVKPHPRQDQILKEMLFLFRENHGPGEVLLEVNTRYHSLVDFLIKEDFRIEKSVVRMLLEGFEGEHLKKSQNMVMRAWHA</sequence>
<dbReference type="Proteomes" id="UP000232806">
    <property type="component" value="Chromosome"/>
</dbReference>
<proteinExistence type="predicted"/>
<dbReference type="EMBL" id="CP017766">
    <property type="protein sequence ID" value="AUB55157.1"/>
    <property type="molecule type" value="Genomic_DNA"/>
</dbReference>
<evidence type="ECO:0000313" key="1">
    <source>
        <dbReference type="EMBL" id="AUB55157.1"/>
    </source>
</evidence>
<gene>
    <name evidence="1" type="ORF">BK007_03435</name>
</gene>
<evidence type="ECO:0000313" key="2">
    <source>
        <dbReference type="Proteomes" id="UP000232806"/>
    </source>
</evidence>
<reference evidence="1 2" key="1">
    <citation type="submission" date="2016-10" db="EMBL/GenBank/DDBJ databases">
        <title>Comparative genomics between deep and shallow subseafloor isolates.</title>
        <authorList>
            <person name="Ishii S."/>
            <person name="Miller J.R."/>
            <person name="Sutton G."/>
            <person name="Suzuki S."/>
            <person name="Methe B."/>
            <person name="Inagaki F."/>
            <person name="Imachi H."/>
        </authorList>
    </citation>
    <scope>NUCLEOTIDE SEQUENCE [LARGE SCALE GENOMIC DNA]</scope>
    <source>
        <strain evidence="1 2">MO-MB1</strain>
    </source>
</reference>
<dbReference type="AlphaFoldDB" id="A0A2H4VAN4"/>
<evidence type="ECO:0008006" key="3">
    <source>
        <dbReference type="Google" id="ProtNLM"/>
    </source>
</evidence>
<name>A0A2H4VAN4_9EURY</name>
<organism evidence="1 2">
    <name type="scientific">Methanobacterium subterraneum</name>
    <dbReference type="NCBI Taxonomy" id="59277"/>
    <lineage>
        <taxon>Archaea</taxon>
        <taxon>Methanobacteriati</taxon>
        <taxon>Methanobacteriota</taxon>
        <taxon>Methanomada group</taxon>
        <taxon>Methanobacteria</taxon>
        <taxon>Methanobacteriales</taxon>
        <taxon>Methanobacteriaceae</taxon>
        <taxon>Methanobacterium</taxon>
    </lineage>
</organism>